<dbReference type="InterPro" id="IPR001455">
    <property type="entry name" value="TusA-like"/>
</dbReference>
<dbReference type="eggNOG" id="COG0425">
    <property type="taxonomic scope" value="Bacteria"/>
</dbReference>
<accession>G7V590</accession>
<dbReference type="Pfam" id="PF01206">
    <property type="entry name" value="TusA"/>
    <property type="match status" value="1"/>
</dbReference>
<dbReference type="AlphaFoldDB" id="G7V590"/>
<dbReference type="EMBL" id="CP003096">
    <property type="protein sequence ID" value="AER66873.1"/>
    <property type="molecule type" value="Genomic_DNA"/>
</dbReference>
<name>G7V590_THELD</name>
<dbReference type="KEGG" id="tli:Tlie_1141"/>
<feature type="domain" description="UPF0033" evidence="1">
    <location>
        <begin position="3"/>
        <end position="69"/>
    </location>
</feature>
<dbReference type="SUPFAM" id="SSF64307">
    <property type="entry name" value="SirA-like"/>
    <property type="match status" value="1"/>
</dbReference>
<dbReference type="InterPro" id="IPR019870">
    <property type="entry name" value="Se_metab_YedF"/>
</dbReference>
<dbReference type="InterPro" id="IPR003787">
    <property type="entry name" value="Sulphur_relay_DsrE/F-like"/>
</dbReference>
<dbReference type="Gene3D" id="3.40.1260.10">
    <property type="entry name" value="DsrEFH-like"/>
    <property type="match status" value="1"/>
</dbReference>
<evidence type="ECO:0000313" key="2">
    <source>
        <dbReference type="EMBL" id="AER66873.1"/>
    </source>
</evidence>
<organism evidence="2 3">
    <name type="scientific">Thermovirga lienii (strain ATCC BAA-1197 / DSM 17291 / Cas60314)</name>
    <dbReference type="NCBI Taxonomy" id="580340"/>
    <lineage>
        <taxon>Bacteria</taxon>
        <taxon>Thermotogati</taxon>
        <taxon>Synergistota</taxon>
        <taxon>Synergistia</taxon>
        <taxon>Synergistales</taxon>
        <taxon>Thermovirgaceae</taxon>
        <taxon>Thermovirga</taxon>
    </lineage>
</organism>
<sequence>MNIIDARNKPCPKPVMMVKKAVEAGHHPIQVILNSEISATNVKRFMETQGFNIMEENKTNEEITLTFTKDTDTKQSSAHDEVQIELSTKDTALLITTAHLGKNDTDLGEVLMKGFLGTIAEMTTPPKVIALMNEGVLLALPESSTSESLSQIEDKGCRILVCGTCTNHFGVTEKIKVGTISNMYEITEQILEAQKTITIS</sequence>
<proteinExistence type="predicted"/>
<dbReference type="Gene3D" id="3.30.110.40">
    <property type="entry name" value="TusA-like domain"/>
    <property type="match status" value="1"/>
</dbReference>
<dbReference type="Proteomes" id="UP000005868">
    <property type="component" value="Chromosome"/>
</dbReference>
<dbReference type="InterPro" id="IPR027396">
    <property type="entry name" value="DsrEFH-like"/>
</dbReference>
<evidence type="ECO:0000313" key="3">
    <source>
        <dbReference type="Proteomes" id="UP000005868"/>
    </source>
</evidence>
<dbReference type="SUPFAM" id="SSF75169">
    <property type="entry name" value="DsrEFH-like"/>
    <property type="match status" value="1"/>
</dbReference>
<dbReference type="HOGENOM" id="CLU_097491_0_0_0"/>
<dbReference type="Pfam" id="PF02635">
    <property type="entry name" value="DsrE"/>
    <property type="match status" value="1"/>
</dbReference>
<evidence type="ECO:0000259" key="1">
    <source>
        <dbReference type="Pfam" id="PF01206"/>
    </source>
</evidence>
<reference evidence="3" key="1">
    <citation type="submission" date="2011-10" db="EMBL/GenBank/DDBJ databases">
        <title>The complete genome of chromosome of Thermovirga lienii DSM 17291.</title>
        <authorList>
            <consortium name="US DOE Joint Genome Institute (JGI-PGF)"/>
            <person name="Lucas S."/>
            <person name="Copeland A."/>
            <person name="Lapidus A."/>
            <person name="Glavina del Rio T."/>
            <person name="Dalin E."/>
            <person name="Tice H."/>
            <person name="Bruce D."/>
            <person name="Goodwin L."/>
            <person name="Pitluck S."/>
            <person name="Peters L."/>
            <person name="Mikhailova N."/>
            <person name="Saunders E."/>
            <person name="Kyrpides N."/>
            <person name="Mavromatis K."/>
            <person name="Ivanova N."/>
            <person name="Last F.I."/>
            <person name="Brettin T."/>
            <person name="Detter J.C."/>
            <person name="Han C."/>
            <person name="Larimer F."/>
            <person name="Land M."/>
            <person name="Hauser L."/>
            <person name="Markowitz V."/>
            <person name="Cheng J.-F."/>
            <person name="Hugenholtz P."/>
            <person name="Woyke T."/>
            <person name="Wu D."/>
            <person name="Spring S."/>
            <person name="Schroeder M."/>
            <person name="Brambilla E.-M."/>
            <person name="Klenk H.-P."/>
            <person name="Eisen J.A."/>
        </authorList>
    </citation>
    <scope>NUCLEOTIDE SEQUENCE [LARGE SCALE GENOMIC DNA]</scope>
    <source>
        <strain evidence="3">ATCC BAA-1197 / DSM 17291 / Cas60314</strain>
    </source>
</reference>
<reference evidence="2 3" key="2">
    <citation type="journal article" date="2012" name="Stand. Genomic Sci.">
        <title>Genome sequence of the moderately thermophilic, amino-acid-degrading and sulfur-reducing bacterium Thermovirga lienii type strain (Cas60314(T)).</title>
        <authorList>
            <person name="Goker M."/>
            <person name="Saunders E."/>
            <person name="Lapidus A."/>
            <person name="Nolan M."/>
            <person name="Lucas S."/>
            <person name="Hammon N."/>
            <person name="Deshpande S."/>
            <person name="Cheng J.F."/>
            <person name="Han C."/>
            <person name="Tapia R."/>
            <person name="Goodwin L.A."/>
            <person name="Pitluck S."/>
            <person name="Liolios K."/>
            <person name="Mavromatis K."/>
            <person name="Pagani I."/>
            <person name="Ivanova N."/>
            <person name="Mikhailova N."/>
            <person name="Pati A."/>
            <person name="Chen A."/>
            <person name="Palaniappan K."/>
            <person name="Land M."/>
            <person name="Chang Y.J."/>
            <person name="Jeffries C.D."/>
            <person name="Brambilla E.M."/>
            <person name="Rohde M."/>
            <person name="Spring S."/>
            <person name="Detter J.C."/>
            <person name="Woyke T."/>
            <person name="Bristow J."/>
            <person name="Eisen J.A."/>
            <person name="Markowitz V."/>
            <person name="Hugenholtz P."/>
            <person name="Kyrpides N.C."/>
            <person name="Klenk H.P."/>
        </authorList>
    </citation>
    <scope>NUCLEOTIDE SEQUENCE [LARGE SCALE GENOMIC DNA]</scope>
    <source>
        <strain evidence="3">ATCC BAA-1197 / DSM 17291 / Cas60314</strain>
    </source>
</reference>
<dbReference type="NCBIfam" id="TIGR03527">
    <property type="entry name" value="selenium_YedF"/>
    <property type="match status" value="1"/>
</dbReference>
<dbReference type="STRING" id="580340.Tlie_1141"/>
<gene>
    <name evidence="2" type="ordered locus">Tlie_1141</name>
</gene>
<dbReference type="InterPro" id="IPR036868">
    <property type="entry name" value="TusA-like_sf"/>
</dbReference>
<protein>
    <submittedName>
        <fullName evidence="2">Selenium metabolism protein YedF</fullName>
    </submittedName>
</protein>
<keyword evidence="3" id="KW-1185">Reference proteome</keyword>